<comment type="cofactor">
    <cofactor evidence="1 7">
        <name>FAD</name>
        <dbReference type="ChEBI" id="CHEBI:57692"/>
    </cofactor>
</comment>
<dbReference type="PROSITE" id="PS00624">
    <property type="entry name" value="GMC_OXRED_2"/>
    <property type="match status" value="1"/>
</dbReference>
<dbReference type="GO" id="GO:0016614">
    <property type="term" value="F:oxidoreductase activity, acting on CH-OH group of donors"/>
    <property type="evidence" value="ECO:0007669"/>
    <property type="project" value="InterPro"/>
</dbReference>
<dbReference type="OrthoDB" id="269227at2759"/>
<evidence type="ECO:0000256" key="8">
    <source>
        <dbReference type="RuleBase" id="RU003968"/>
    </source>
</evidence>
<dbReference type="PROSITE" id="PS00623">
    <property type="entry name" value="GMC_OXRED_1"/>
    <property type="match status" value="1"/>
</dbReference>
<dbReference type="PANTHER" id="PTHR11552">
    <property type="entry name" value="GLUCOSE-METHANOL-CHOLINE GMC OXIDOREDUCTASE"/>
    <property type="match status" value="1"/>
</dbReference>
<feature type="region of interest" description="Disordered" evidence="9">
    <location>
        <begin position="149"/>
        <end position="169"/>
    </location>
</feature>
<evidence type="ECO:0000256" key="6">
    <source>
        <dbReference type="PIRSR" id="PIRSR000137-1"/>
    </source>
</evidence>
<reference evidence="12 13" key="1">
    <citation type="journal article" date="2018" name="Front. Microbiol.">
        <title>Genome-Wide Analysis of Corynespora cassiicola Leaf Fall Disease Putative Effectors.</title>
        <authorList>
            <person name="Lopez D."/>
            <person name="Ribeiro S."/>
            <person name="Label P."/>
            <person name="Fumanal B."/>
            <person name="Venisse J.S."/>
            <person name="Kohler A."/>
            <person name="de Oliveira R.R."/>
            <person name="Labutti K."/>
            <person name="Lipzen A."/>
            <person name="Lail K."/>
            <person name="Bauer D."/>
            <person name="Ohm R.A."/>
            <person name="Barry K.W."/>
            <person name="Spatafora J."/>
            <person name="Grigoriev I.V."/>
            <person name="Martin F.M."/>
            <person name="Pujade-Renaud V."/>
        </authorList>
    </citation>
    <scope>NUCLEOTIDE SEQUENCE [LARGE SCALE GENOMIC DNA]</scope>
    <source>
        <strain evidence="12 13">Philippines</strain>
    </source>
</reference>
<dbReference type="Gene3D" id="3.50.50.60">
    <property type="entry name" value="FAD/NAD(P)-binding domain"/>
    <property type="match status" value="1"/>
</dbReference>
<feature type="domain" description="Glucose-methanol-choline oxidoreductase N-terminal" evidence="11">
    <location>
        <begin position="289"/>
        <end position="303"/>
    </location>
</feature>
<evidence type="ECO:0000313" key="13">
    <source>
        <dbReference type="Proteomes" id="UP000240883"/>
    </source>
</evidence>
<evidence type="ECO:0000256" key="4">
    <source>
        <dbReference type="ARBA" id="ARBA00022827"/>
    </source>
</evidence>
<evidence type="ECO:0000256" key="7">
    <source>
        <dbReference type="PIRSR" id="PIRSR000137-2"/>
    </source>
</evidence>
<gene>
    <name evidence="12" type="ORF">BS50DRAFT_635138</name>
</gene>
<dbReference type="InterPro" id="IPR012132">
    <property type="entry name" value="GMC_OxRdtase"/>
</dbReference>
<feature type="active site" description="Proton donor" evidence="6">
    <location>
        <position position="547"/>
    </location>
</feature>
<feature type="binding site" evidence="7">
    <location>
        <begin position="546"/>
        <end position="547"/>
    </location>
    <ligand>
        <name>FAD</name>
        <dbReference type="ChEBI" id="CHEBI:57692"/>
    </ligand>
</feature>
<dbReference type="InterPro" id="IPR036188">
    <property type="entry name" value="FAD/NAD-bd_sf"/>
</dbReference>
<dbReference type="InterPro" id="IPR007867">
    <property type="entry name" value="GMC_OxRtase_C"/>
</dbReference>
<keyword evidence="5" id="KW-0560">Oxidoreductase</keyword>
<sequence length="614" mass="66191">MAPQDPPQLRSITPSDFSVKSFDYLIVGGGTAGLVIASRLSAIPTITVGVLEAGPKNFTDPVITVPGRMGEAIGGEYDWQFKTVPQPRLNDRSLPWARGKALGGSSAINFMCWTRPNRDDLDAWEELGNEGWGWDAMLPYFKKTETLHESSPEHQLTHQSYTTAGHHGTDGPVATIYSKEYATPHKHWHSTLNALGLETNKSHFGGSNVGVFTTLTSVDPKTRTRVSATTAYLLPHAGRDNLHVLTDATVQRVEMEKKNGEWAAVGAQYVCGGEKFVAKAAKEVIICAGSIQSPQILELSGVGNPVVLEAADVQVKVANPNVGENLQDHPMTTMVYEVASDLIGPDEVRANPDLLEAAEYSFSSSQSGPFSILPCSLSYASLVQAIPHSVLDPLLARLSKPSNPRDAVLAKQFADPKRGQVEYIFDLGNWASGFTGEPGKVYGTTLMMLQLPLSKGSIHISSKSAQDKPIIDPKYFQGPGGGELDFDFIKEAQKFGDKIARTAPLSNIIQKRVFPPERVSGPNAVSGEEGDEDFTDWLHAHITTDWHPIGTCAMGGSLGSEVGVVDARLKVYGVKGLRVADASVFPLHICAHPQALIYAIGEKAADMILEDATV</sequence>
<evidence type="ECO:0000313" key="12">
    <source>
        <dbReference type="EMBL" id="PSN65947.1"/>
    </source>
</evidence>
<comment type="similarity">
    <text evidence="2 8">Belongs to the GMC oxidoreductase family.</text>
</comment>
<evidence type="ECO:0000256" key="9">
    <source>
        <dbReference type="SAM" id="MobiDB-lite"/>
    </source>
</evidence>
<proteinExistence type="inferred from homology"/>
<keyword evidence="4 7" id="KW-0274">FAD</keyword>
<feature type="binding site" evidence="7">
    <location>
        <position position="250"/>
    </location>
    <ligand>
        <name>FAD</name>
        <dbReference type="ChEBI" id="CHEBI:57692"/>
    </ligand>
</feature>
<dbReference type="Pfam" id="PF05199">
    <property type="entry name" value="GMC_oxred_C"/>
    <property type="match status" value="1"/>
</dbReference>
<evidence type="ECO:0000256" key="5">
    <source>
        <dbReference type="ARBA" id="ARBA00023002"/>
    </source>
</evidence>
<dbReference type="Proteomes" id="UP000240883">
    <property type="component" value="Unassembled WGS sequence"/>
</dbReference>
<evidence type="ECO:0000256" key="3">
    <source>
        <dbReference type="ARBA" id="ARBA00022630"/>
    </source>
</evidence>
<name>A0A2T2NKJ4_CORCC</name>
<evidence type="ECO:0000256" key="2">
    <source>
        <dbReference type="ARBA" id="ARBA00010790"/>
    </source>
</evidence>
<organism evidence="12 13">
    <name type="scientific">Corynespora cassiicola Philippines</name>
    <dbReference type="NCBI Taxonomy" id="1448308"/>
    <lineage>
        <taxon>Eukaryota</taxon>
        <taxon>Fungi</taxon>
        <taxon>Dikarya</taxon>
        <taxon>Ascomycota</taxon>
        <taxon>Pezizomycotina</taxon>
        <taxon>Dothideomycetes</taxon>
        <taxon>Pleosporomycetidae</taxon>
        <taxon>Pleosporales</taxon>
        <taxon>Corynesporascaceae</taxon>
        <taxon>Corynespora</taxon>
    </lineage>
</organism>
<dbReference type="GO" id="GO:0050660">
    <property type="term" value="F:flavin adenine dinucleotide binding"/>
    <property type="evidence" value="ECO:0007669"/>
    <property type="project" value="InterPro"/>
</dbReference>
<dbReference type="PIRSF" id="PIRSF000137">
    <property type="entry name" value="Alcohol_oxidase"/>
    <property type="match status" value="1"/>
</dbReference>
<evidence type="ECO:0000259" key="11">
    <source>
        <dbReference type="PROSITE" id="PS00624"/>
    </source>
</evidence>
<evidence type="ECO:0000259" key="10">
    <source>
        <dbReference type="PROSITE" id="PS00623"/>
    </source>
</evidence>
<feature type="active site" description="Proton acceptor" evidence="6">
    <location>
        <position position="592"/>
    </location>
</feature>
<protein>
    <submittedName>
        <fullName evidence="12">Putative choline dehydrogenase</fullName>
    </submittedName>
</protein>
<accession>A0A2T2NKJ4</accession>
<dbReference type="STRING" id="1448308.A0A2T2NKJ4"/>
<dbReference type="SUPFAM" id="SSF51905">
    <property type="entry name" value="FAD/NAD(P)-binding domain"/>
    <property type="match status" value="1"/>
</dbReference>
<dbReference type="Gene3D" id="3.30.560.10">
    <property type="entry name" value="Glucose Oxidase, domain 3"/>
    <property type="match status" value="1"/>
</dbReference>
<feature type="binding site" evidence="7">
    <location>
        <begin position="593"/>
        <end position="594"/>
    </location>
    <ligand>
        <name>FAD</name>
        <dbReference type="ChEBI" id="CHEBI:57692"/>
    </ligand>
</feature>
<dbReference type="AlphaFoldDB" id="A0A2T2NKJ4"/>
<dbReference type="PANTHER" id="PTHR11552:SF201">
    <property type="entry name" value="GLUCOSE-METHANOL-CHOLINE OXIDOREDUCTASE N-TERMINAL DOMAIN-CONTAINING PROTEIN"/>
    <property type="match status" value="1"/>
</dbReference>
<dbReference type="SUPFAM" id="SSF54373">
    <property type="entry name" value="FAD-linked reductases, C-terminal domain"/>
    <property type="match status" value="1"/>
</dbReference>
<feature type="domain" description="Glucose-methanol-choline oxidoreductase N-terminal" evidence="10">
    <location>
        <begin position="99"/>
        <end position="122"/>
    </location>
</feature>
<dbReference type="InterPro" id="IPR000172">
    <property type="entry name" value="GMC_OxRdtase_N"/>
</dbReference>
<keyword evidence="13" id="KW-1185">Reference proteome</keyword>
<dbReference type="EMBL" id="KZ678136">
    <property type="protein sequence ID" value="PSN65947.1"/>
    <property type="molecule type" value="Genomic_DNA"/>
</dbReference>
<dbReference type="Pfam" id="PF00732">
    <property type="entry name" value="GMC_oxred_N"/>
    <property type="match status" value="1"/>
</dbReference>
<evidence type="ECO:0000256" key="1">
    <source>
        <dbReference type="ARBA" id="ARBA00001974"/>
    </source>
</evidence>
<keyword evidence="3 8" id="KW-0285">Flavoprotein</keyword>